<dbReference type="STRING" id="1122214.Mame_02998"/>
<feature type="domain" description="YjiS-like" evidence="1">
    <location>
        <begin position="40"/>
        <end position="73"/>
    </location>
</feature>
<reference evidence="2 3" key="1">
    <citation type="submission" date="2017-03" db="EMBL/GenBank/DDBJ databases">
        <title>Foreign affairs: Plasmid Transfer between Roseobacters and Rhizobia.</title>
        <authorList>
            <person name="Bartling P."/>
            <person name="Bunk B."/>
            <person name="Overmann J."/>
            <person name="Brinkmann H."/>
            <person name="Petersen J."/>
        </authorList>
    </citation>
    <scope>NUCLEOTIDE SEQUENCE [LARGE SCALE GENOMIC DNA]</scope>
    <source>
        <strain evidence="2 3">MACL11</strain>
    </source>
</reference>
<accession>A0A1U9Z3P3</accession>
<evidence type="ECO:0000259" key="1">
    <source>
        <dbReference type="Pfam" id="PF06568"/>
    </source>
</evidence>
<evidence type="ECO:0000313" key="3">
    <source>
        <dbReference type="Proteomes" id="UP000191135"/>
    </source>
</evidence>
<evidence type="ECO:0000313" key="2">
    <source>
        <dbReference type="EMBL" id="AQZ52319.1"/>
    </source>
</evidence>
<organism evidence="2 3">
    <name type="scientific">Martelella mediterranea DSM 17316</name>
    <dbReference type="NCBI Taxonomy" id="1122214"/>
    <lineage>
        <taxon>Bacteria</taxon>
        <taxon>Pseudomonadati</taxon>
        <taxon>Pseudomonadota</taxon>
        <taxon>Alphaproteobacteria</taxon>
        <taxon>Hyphomicrobiales</taxon>
        <taxon>Aurantimonadaceae</taxon>
        <taxon>Martelella</taxon>
    </lineage>
</organism>
<sequence length="82" mass="9546">MGRYLPNLNDRSYAIALAPARSLARFSAIRRAAGLMIHTLFIRWPQRRRQRMDLLELSDDHLKDIGVTPAEARREAGRPFWD</sequence>
<dbReference type="Proteomes" id="UP000191135">
    <property type="component" value="Chromosome"/>
</dbReference>
<protein>
    <recommendedName>
        <fullName evidence="1">YjiS-like domain-containing protein</fullName>
    </recommendedName>
</protein>
<dbReference type="OrthoDB" id="8399238at2"/>
<keyword evidence="3" id="KW-1185">Reference proteome</keyword>
<dbReference type="InterPro" id="IPR009506">
    <property type="entry name" value="YjiS-like"/>
</dbReference>
<name>A0A1U9Z3P3_9HYPH</name>
<dbReference type="EMBL" id="CP020330">
    <property type="protein sequence ID" value="AQZ52319.1"/>
    <property type="molecule type" value="Genomic_DNA"/>
</dbReference>
<dbReference type="KEGG" id="mmed:Mame_02998"/>
<dbReference type="AlphaFoldDB" id="A0A1U9Z3P3"/>
<gene>
    <name evidence="2" type="ORF">Mame_02998</name>
</gene>
<dbReference type="Pfam" id="PF06568">
    <property type="entry name" value="YjiS-like"/>
    <property type="match status" value="1"/>
</dbReference>
<proteinExistence type="predicted"/>